<organism evidence="1 2">
    <name type="scientific">Aerophobetes bacterium</name>
    <dbReference type="NCBI Taxonomy" id="2030807"/>
    <lineage>
        <taxon>Bacteria</taxon>
        <taxon>Candidatus Aerophobota</taxon>
    </lineage>
</organism>
<dbReference type="SUPFAM" id="SSF53850">
    <property type="entry name" value="Periplasmic binding protein-like II"/>
    <property type="match status" value="1"/>
</dbReference>
<accession>A0A523RTU2</accession>
<dbReference type="PANTHER" id="PTHR43649:SF12">
    <property type="entry name" value="DIACETYLCHITOBIOSE BINDING PROTEIN DASA"/>
    <property type="match status" value="1"/>
</dbReference>
<dbReference type="Gene3D" id="3.40.190.10">
    <property type="entry name" value="Periplasmic binding protein-like II"/>
    <property type="match status" value="1"/>
</dbReference>
<reference evidence="1 2" key="1">
    <citation type="submission" date="2019-03" db="EMBL/GenBank/DDBJ databases">
        <title>Metabolic potential of uncultured bacteria and archaea associated with petroleum seepage in deep-sea sediments.</title>
        <authorList>
            <person name="Dong X."/>
            <person name="Hubert C."/>
        </authorList>
    </citation>
    <scope>NUCLEOTIDE SEQUENCE [LARGE SCALE GENOMIC DNA]</scope>
    <source>
        <strain evidence="1">E44_bin7</strain>
    </source>
</reference>
<dbReference type="InterPro" id="IPR050490">
    <property type="entry name" value="Bact_solute-bd_prot1"/>
</dbReference>
<name>A0A523RTU2_UNCAE</name>
<feature type="non-terminal residue" evidence="1">
    <location>
        <position position="1"/>
    </location>
</feature>
<evidence type="ECO:0000313" key="1">
    <source>
        <dbReference type="EMBL" id="TET09202.1"/>
    </source>
</evidence>
<dbReference type="Proteomes" id="UP000316360">
    <property type="component" value="Unassembled WGS sequence"/>
</dbReference>
<dbReference type="PANTHER" id="PTHR43649">
    <property type="entry name" value="ARABINOSE-BINDING PROTEIN-RELATED"/>
    <property type="match status" value="1"/>
</dbReference>
<protein>
    <submittedName>
        <fullName evidence="1">Extracellular solute-binding protein</fullName>
    </submittedName>
</protein>
<dbReference type="AlphaFoldDB" id="A0A523RTU2"/>
<sequence>TAEVQSIIYRKDILEGAGLTVPDTFEELLQAAEKIGQQTGKSGVVLRGHTTLWWPLYGVVKSYGGDYFTSQYEPVVNSPEMVAGVEMWNNLMKNGPPGITGFDWEEIVTATVAGQTSMFLDSSGLFSSLLQRGLSPDKAGIAPFPKGPAGRIPHAHMWSISISSASKKKAAAWLFIQWATSQEVQFKQALSGGTLTPRTSALDNPEVIVKNPELTYTVSQGLKAAVLSRPHLKFWELMDPLARILQQVLLGEKEVEPALNEVQKEWERIF</sequence>
<dbReference type="EMBL" id="SOKJ01000308">
    <property type="protein sequence ID" value="TET09202.1"/>
    <property type="molecule type" value="Genomic_DNA"/>
</dbReference>
<proteinExistence type="predicted"/>
<dbReference type="InterPro" id="IPR006059">
    <property type="entry name" value="SBP"/>
</dbReference>
<comment type="caution">
    <text evidence="1">The sequence shown here is derived from an EMBL/GenBank/DDBJ whole genome shotgun (WGS) entry which is preliminary data.</text>
</comment>
<dbReference type="Pfam" id="PF01547">
    <property type="entry name" value="SBP_bac_1"/>
    <property type="match status" value="1"/>
</dbReference>
<gene>
    <name evidence="1" type="ORF">E3J84_05405</name>
</gene>
<evidence type="ECO:0000313" key="2">
    <source>
        <dbReference type="Proteomes" id="UP000316360"/>
    </source>
</evidence>